<keyword evidence="4" id="KW-1185">Reference proteome</keyword>
<dbReference type="KEGG" id="hoh:Hoch_1797"/>
<keyword evidence="2" id="KW-1133">Transmembrane helix</keyword>
<organism evidence="3 4">
    <name type="scientific">Haliangium ochraceum (strain DSM 14365 / JCM 11303 / SMP-2)</name>
    <dbReference type="NCBI Taxonomy" id="502025"/>
    <lineage>
        <taxon>Bacteria</taxon>
        <taxon>Pseudomonadati</taxon>
        <taxon>Myxococcota</taxon>
        <taxon>Polyangia</taxon>
        <taxon>Haliangiales</taxon>
        <taxon>Kofleriaceae</taxon>
        <taxon>Haliangium</taxon>
    </lineage>
</organism>
<keyword evidence="2" id="KW-0472">Membrane</keyword>
<reference evidence="3 4" key="1">
    <citation type="journal article" date="2010" name="Stand. Genomic Sci.">
        <title>Complete genome sequence of Haliangium ochraceum type strain (SMP-2).</title>
        <authorList>
            <consortium name="US DOE Joint Genome Institute (JGI-PGF)"/>
            <person name="Ivanova N."/>
            <person name="Daum C."/>
            <person name="Lang E."/>
            <person name="Abt B."/>
            <person name="Kopitz M."/>
            <person name="Saunders E."/>
            <person name="Lapidus A."/>
            <person name="Lucas S."/>
            <person name="Glavina Del Rio T."/>
            <person name="Nolan M."/>
            <person name="Tice H."/>
            <person name="Copeland A."/>
            <person name="Cheng J.F."/>
            <person name="Chen F."/>
            <person name="Bruce D."/>
            <person name="Goodwin L."/>
            <person name="Pitluck S."/>
            <person name="Mavromatis K."/>
            <person name="Pati A."/>
            <person name="Mikhailova N."/>
            <person name="Chen A."/>
            <person name="Palaniappan K."/>
            <person name="Land M."/>
            <person name="Hauser L."/>
            <person name="Chang Y.J."/>
            <person name="Jeffries C.D."/>
            <person name="Detter J.C."/>
            <person name="Brettin T."/>
            <person name="Rohde M."/>
            <person name="Goker M."/>
            <person name="Bristow J."/>
            <person name="Markowitz V."/>
            <person name="Eisen J.A."/>
            <person name="Hugenholtz P."/>
            <person name="Kyrpides N.C."/>
            <person name="Klenk H.P."/>
        </authorList>
    </citation>
    <scope>NUCLEOTIDE SEQUENCE [LARGE SCALE GENOMIC DNA]</scope>
    <source>
        <strain evidence="4">DSM 14365 / CIP 107738 / JCM 11303 / AJ 13395 / SMP-2</strain>
    </source>
</reference>
<feature type="region of interest" description="Disordered" evidence="1">
    <location>
        <begin position="319"/>
        <end position="338"/>
    </location>
</feature>
<dbReference type="STRING" id="502025.Hoch_1797"/>
<evidence type="ECO:0000313" key="3">
    <source>
        <dbReference type="EMBL" id="ACY14345.1"/>
    </source>
</evidence>
<dbReference type="AlphaFoldDB" id="D0LXZ0"/>
<feature type="transmembrane region" description="Helical" evidence="2">
    <location>
        <begin position="12"/>
        <end position="34"/>
    </location>
</feature>
<evidence type="ECO:0000256" key="1">
    <source>
        <dbReference type="SAM" id="MobiDB-lite"/>
    </source>
</evidence>
<protein>
    <submittedName>
        <fullName evidence="3">Uncharacterized protein</fullName>
    </submittedName>
</protein>
<accession>D0LXZ0</accession>
<proteinExistence type="predicted"/>
<dbReference type="Gene3D" id="2.130.10.10">
    <property type="entry name" value="YVTN repeat-like/Quinoprotein amine dehydrogenase"/>
    <property type="match status" value="1"/>
</dbReference>
<evidence type="ECO:0000313" key="4">
    <source>
        <dbReference type="Proteomes" id="UP000001880"/>
    </source>
</evidence>
<dbReference type="Proteomes" id="UP000001880">
    <property type="component" value="Chromosome"/>
</dbReference>
<sequence>MSASSEKQSARRVPGWALVLVCIALVAITVFVAGRTIGARPAGTSIVELVAIDREYAALVRNTNEEGDRFFLSLLHTERGEAWGALLPRSGPWGGPRGNLAATADVISVRARTGGVPYAHMFAAARGAKLGRYRLDVEGDEEMLKTPLPVAEVPRVGVVADAGQSFEFLRREGEAVTVVAIDLEHGRRLWRAHVGAAEDDLGEMAPVWLRRDALLVFTGGSPGTGGRLDVLARDTGARLFEPLEDIEGVPCVLGERVYASARGRIWMTSLSDAAVRDLGPSGDVRGTGVCGHRGERDFVVVSDKDAQAALLAFTPGASAPVPVPANGDDGDDGDDGDSDEFAVETVPWSALLPLGGALRVDGELLAAAPDAAMLGTGAAAPSFVPLLVGEAGAPQLIIVDLDELRVVRRSQPAAALAGARIVLADGRFYLWTPAPLLAAFGDQGEIAAAVALDGMAPVWPKQFADGHVWVYRSDDAERPLWLVLEGATLRVRAAGLGTEVDVEPPVLNDAAAALPALR</sequence>
<dbReference type="RefSeq" id="WP_012826953.1">
    <property type="nucleotide sequence ID" value="NC_013440.1"/>
</dbReference>
<dbReference type="InterPro" id="IPR015943">
    <property type="entry name" value="WD40/YVTN_repeat-like_dom_sf"/>
</dbReference>
<dbReference type="HOGENOM" id="CLU_525589_0_0_7"/>
<feature type="compositionally biased region" description="Acidic residues" evidence="1">
    <location>
        <begin position="328"/>
        <end position="338"/>
    </location>
</feature>
<evidence type="ECO:0000256" key="2">
    <source>
        <dbReference type="SAM" id="Phobius"/>
    </source>
</evidence>
<name>D0LXZ0_HALO1</name>
<keyword evidence="2" id="KW-0812">Transmembrane</keyword>
<dbReference type="EMBL" id="CP001804">
    <property type="protein sequence ID" value="ACY14345.1"/>
    <property type="molecule type" value="Genomic_DNA"/>
</dbReference>
<gene>
    <name evidence="3" type="ordered locus">Hoch_1797</name>
</gene>